<dbReference type="InterPro" id="IPR011992">
    <property type="entry name" value="EF-hand-dom_pair"/>
</dbReference>
<gene>
    <name evidence="3" type="ORF">SPIL2461_LOCUS10407</name>
</gene>
<proteinExistence type="predicted"/>
<dbReference type="AlphaFoldDB" id="A0A812R938"/>
<sequence length="162" mass="18545">AMMLAVARAVGDGSAENFVRDLLGRNQAEINRERELEATFVNFDQDRDDRLNHSESWLWYRFLDEEGQDSDVTEQHQAAFLEFDHDHDGKFSRSEVSELLSCMDKVEALQEAVARETEEEEAEEEEEEEDGEAGEMAEGTEGDEDDSEEDEEEDADEDAEDQ</sequence>
<feature type="compositionally biased region" description="Acidic residues" evidence="1">
    <location>
        <begin position="117"/>
        <end position="162"/>
    </location>
</feature>
<organism evidence="3 4">
    <name type="scientific">Symbiodinium pilosum</name>
    <name type="common">Dinoflagellate</name>
    <dbReference type="NCBI Taxonomy" id="2952"/>
    <lineage>
        <taxon>Eukaryota</taxon>
        <taxon>Sar</taxon>
        <taxon>Alveolata</taxon>
        <taxon>Dinophyceae</taxon>
        <taxon>Suessiales</taxon>
        <taxon>Symbiodiniaceae</taxon>
        <taxon>Symbiodinium</taxon>
    </lineage>
</organism>
<feature type="region of interest" description="Disordered" evidence="1">
    <location>
        <begin position="110"/>
        <end position="162"/>
    </location>
</feature>
<evidence type="ECO:0000313" key="4">
    <source>
        <dbReference type="Proteomes" id="UP000649617"/>
    </source>
</evidence>
<evidence type="ECO:0000256" key="1">
    <source>
        <dbReference type="SAM" id="MobiDB-lite"/>
    </source>
</evidence>
<name>A0A812R938_SYMPI</name>
<evidence type="ECO:0000313" key="3">
    <source>
        <dbReference type="EMBL" id="CAE7423955.1"/>
    </source>
</evidence>
<keyword evidence="4" id="KW-1185">Reference proteome</keyword>
<feature type="domain" description="EF-hand" evidence="2">
    <location>
        <begin position="71"/>
        <end position="106"/>
    </location>
</feature>
<reference evidence="3" key="1">
    <citation type="submission" date="2021-02" db="EMBL/GenBank/DDBJ databases">
        <authorList>
            <person name="Dougan E. K."/>
            <person name="Rhodes N."/>
            <person name="Thang M."/>
            <person name="Chan C."/>
        </authorList>
    </citation>
    <scope>NUCLEOTIDE SEQUENCE</scope>
</reference>
<dbReference type="OrthoDB" id="436336at2759"/>
<accession>A0A812R938</accession>
<dbReference type="SUPFAM" id="SSF47473">
    <property type="entry name" value="EF-hand"/>
    <property type="match status" value="1"/>
</dbReference>
<protein>
    <recommendedName>
        <fullName evidence="2">EF-hand domain-containing protein</fullName>
    </recommendedName>
</protein>
<dbReference type="PROSITE" id="PS50222">
    <property type="entry name" value="EF_HAND_2"/>
    <property type="match status" value="1"/>
</dbReference>
<dbReference type="EMBL" id="CAJNIZ010019291">
    <property type="protein sequence ID" value="CAE7423955.1"/>
    <property type="molecule type" value="Genomic_DNA"/>
</dbReference>
<feature type="non-terminal residue" evidence="3">
    <location>
        <position position="1"/>
    </location>
</feature>
<dbReference type="Proteomes" id="UP000649617">
    <property type="component" value="Unassembled WGS sequence"/>
</dbReference>
<dbReference type="Gene3D" id="1.10.238.10">
    <property type="entry name" value="EF-hand"/>
    <property type="match status" value="1"/>
</dbReference>
<evidence type="ECO:0000259" key="2">
    <source>
        <dbReference type="PROSITE" id="PS50222"/>
    </source>
</evidence>
<dbReference type="InterPro" id="IPR002048">
    <property type="entry name" value="EF_hand_dom"/>
</dbReference>
<dbReference type="GO" id="GO:0005509">
    <property type="term" value="F:calcium ion binding"/>
    <property type="evidence" value="ECO:0007669"/>
    <property type="project" value="InterPro"/>
</dbReference>
<comment type="caution">
    <text evidence="3">The sequence shown here is derived from an EMBL/GenBank/DDBJ whole genome shotgun (WGS) entry which is preliminary data.</text>
</comment>